<gene>
    <name evidence="3" type="ordered locus">azo2027</name>
</gene>
<proteinExistence type="predicted"/>
<dbReference type="RefSeq" id="WP_011765758.1">
    <property type="nucleotide sequence ID" value="NC_008702.1"/>
</dbReference>
<dbReference type="Pfam" id="PF02371">
    <property type="entry name" value="Transposase_20"/>
    <property type="match status" value="1"/>
</dbReference>
<dbReference type="Proteomes" id="UP000002588">
    <property type="component" value="Chromosome"/>
</dbReference>
<protein>
    <submittedName>
        <fullName evidence="3">Conserved hypothetical truncated transposase</fullName>
    </submittedName>
</protein>
<dbReference type="EMBL" id="AM406670">
    <property type="protein sequence ID" value="CAL94644.1"/>
    <property type="molecule type" value="Genomic_DNA"/>
</dbReference>
<dbReference type="KEGG" id="azo:azo2027"/>
<dbReference type="GO" id="GO:0006313">
    <property type="term" value="P:DNA transposition"/>
    <property type="evidence" value="ECO:0007669"/>
    <property type="project" value="InterPro"/>
</dbReference>
<dbReference type="GO" id="GO:0004803">
    <property type="term" value="F:transposase activity"/>
    <property type="evidence" value="ECO:0007669"/>
    <property type="project" value="InterPro"/>
</dbReference>
<evidence type="ECO:0000256" key="1">
    <source>
        <dbReference type="SAM" id="MobiDB-lite"/>
    </source>
</evidence>
<dbReference type="AlphaFoldDB" id="A1K739"/>
<dbReference type="eggNOG" id="COG3547">
    <property type="taxonomic scope" value="Bacteria"/>
</dbReference>
<evidence type="ECO:0000259" key="2">
    <source>
        <dbReference type="Pfam" id="PF02371"/>
    </source>
</evidence>
<sequence>MALTIAPETGDIGRFASAGNFASYARTVTSRRESNGKKKGEGNTKVSVRESPFFRSCPR</sequence>
<organism evidence="3 4">
    <name type="scientific">Azoarcus sp. (strain BH72)</name>
    <dbReference type="NCBI Taxonomy" id="418699"/>
    <lineage>
        <taxon>Bacteria</taxon>
        <taxon>Pseudomonadati</taxon>
        <taxon>Pseudomonadota</taxon>
        <taxon>Betaproteobacteria</taxon>
        <taxon>Rhodocyclales</taxon>
        <taxon>Zoogloeaceae</taxon>
        <taxon>Azoarcus</taxon>
    </lineage>
</organism>
<feature type="domain" description="Transposase IS116/IS110/IS902 C-terminal" evidence="2">
    <location>
        <begin position="1"/>
        <end position="43"/>
    </location>
</feature>
<dbReference type="HOGENOM" id="CLU_2950271_0_0_4"/>
<feature type="compositionally biased region" description="Basic and acidic residues" evidence="1">
    <location>
        <begin position="30"/>
        <end position="42"/>
    </location>
</feature>
<evidence type="ECO:0000313" key="3">
    <source>
        <dbReference type="EMBL" id="CAL94644.1"/>
    </source>
</evidence>
<dbReference type="STRING" id="62928.azo2027"/>
<feature type="region of interest" description="Disordered" evidence="1">
    <location>
        <begin position="27"/>
        <end position="59"/>
    </location>
</feature>
<name>A1K739_AZOSB</name>
<dbReference type="GO" id="GO:0003677">
    <property type="term" value="F:DNA binding"/>
    <property type="evidence" value="ECO:0007669"/>
    <property type="project" value="InterPro"/>
</dbReference>
<dbReference type="InterPro" id="IPR003346">
    <property type="entry name" value="Transposase_20"/>
</dbReference>
<accession>A1K739</accession>
<keyword evidence="4" id="KW-1185">Reference proteome</keyword>
<evidence type="ECO:0000313" key="4">
    <source>
        <dbReference type="Proteomes" id="UP000002588"/>
    </source>
</evidence>
<reference evidence="3 4" key="1">
    <citation type="journal article" date="2006" name="Nat. Biotechnol.">
        <title>Complete genome of the mutualistic, N2-fixing grass endophyte Azoarcus sp. strain BH72.</title>
        <authorList>
            <person name="Krause A."/>
            <person name="Ramakumar A."/>
            <person name="Bartels D."/>
            <person name="Battistoni F."/>
            <person name="Bekel T."/>
            <person name="Boch J."/>
            <person name="Boehm M."/>
            <person name="Friedrich F."/>
            <person name="Hurek T."/>
            <person name="Krause L."/>
            <person name="Linke B."/>
            <person name="McHardy A.C."/>
            <person name="Sarkar A."/>
            <person name="Schneiker S."/>
            <person name="Syed A.A."/>
            <person name="Thauer R."/>
            <person name="Vorhoelter F.-J."/>
            <person name="Weidner S."/>
            <person name="Puehler A."/>
            <person name="Reinhold-Hurek B."/>
            <person name="Kaiser O."/>
            <person name="Goesmann A."/>
        </authorList>
    </citation>
    <scope>NUCLEOTIDE SEQUENCE [LARGE SCALE GENOMIC DNA]</scope>
    <source>
        <strain evidence="3 4">BH72</strain>
    </source>
</reference>